<dbReference type="eggNOG" id="KOG4409">
    <property type="taxonomic scope" value="Eukaryota"/>
</dbReference>
<evidence type="ECO:0000259" key="2">
    <source>
        <dbReference type="Pfam" id="PF00561"/>
    </source>
</evidence>
<evidence type="ECO:0000256" key="1">
    <source>
        <dbReference type="ARBA" id="ARBA00038097"/>
    </source>
</evidence>
<dbReference type="RefSeq" id="XP_005644956.1">
    <property type="nucleotide sequence ID" value="XM_005644899.1"/>
</dbReference>
<accession>I0YPU3</accession>
<dbReference type="GO" id="GO:0006654">
    <property type="term" value="P:phosphatidic acid biosynthetic process"/>
    <property type="evidence" value="ECO:0007669"/>
    <property type="project" value="TreeGrafter"/>
</dbReference>
<reference evidence="3 4" key="1">
    <citation type="journal article" date="2012" name="Genome Biol.">
        <title>The genome of the polar eukaryotic microalga coccomyxa subellipsoidea reveals traits of cold adaptation.</title>
        <authorList>
            <person name="Blanc G."/>
            <person name="Agarkova I."/>
            <person name="Grimwood J."/>
            <person name="Kuo A."/>
            <person name="Brueggeman A."/>
            <person name="Dunigan D."/>
            <person name="Gurnon J."/>
            <person name="Ladunga I."/>
            <person name="Lindquist E."/>
            <person name="Lucas S."/>
            <person name="Pangilinan J."/>
            <person name="Proschold T."/>
            <person name="Salamov A."/>
            <person name="Schmutz J."/>
            <person name="Weeks D."/>
            <person name="Yamada T."/>
            <person name="Claverie J.M."/>
            <person name="Grigoriev I."/>
            <person name="Van Etten J."/>
            <person name="Lomsadze A."/>
            <person name="Borodovsky M."/>
        </authorList>
    </citation>
    <scope>NUCLEOTIDE SEQUENCE [LARGE SCALE GENOMIC DNA]</scope>
    <source>
        <strain evidence="3 4">C-169</strain>
    </source>
</reference>
<evidence type="ECO:0000313" key="4">
    <source>
        <dbReference type="Proteomes" id="UP000007264"/>
    </source>
</evidence>
<comment type="similarity">
    <text evidence="1">Belongs to the peptidase S33 family. ABHD4/ABHD5 subfamily.</text>
</comment>
<gene>
    <name evidence="3" type="ORF">COCSUDRAFT_54313</name>
</gene>
<organism evidence="3 4">
    <name type="scientific">Coccomyxa subellipsoidea (strain C-169)</name>
    <name type="common">Green microalga</name>
    <dbReference type="NCBI Taxonomy" id="574566"/>
    <lineage>
        <taxon>Eukaryota</taxon>
        <taxon>Viridiplantae</taxon>
        <taxon>Chlorophyta</taxon>
        <taxon>core chlorophytes</taxon>
        <taxon>Trebouxiophyceae</taxon>
        <taxon>Trebouxiophyceae incertae sedis</taxon>
        <taxon>Coccomyxaceae</taxon>
        <taxon>Coccomyxa</taxon>
        <taxon>Coccomyxa subellipsoidea</taxon>
    </lineage>
</organism>
<dbReference type="PRINTS" id="PR00111">
    <property type="entry name" value="ABHYDROLASE"/>
</dbReference>
<dbReference type="SUPFAM" id="SSF53474">
    <property type="entry name" value="alpha/beta-Hydrolases"/>
    <property type="match status" value="1"/>
</dbReference>
<dbReference type="AlphaFoldDB" id="I0YPU3"/>
<dbReference type="GO" id="GO:0004623">
    <property type="term" value="F:phospholipase A2 activity"/>
    <property type="evidence" value="ECO:0007669"/>
    <property type="project" value="TreeGrafter"/>
</dbReference>
<dbReference type="Pfam" id="PF00561">
    <property type="entry name" value="Abhydrolase_1"/>
    <property type="match status" value="1"/>
</dbReference>
<dbReference type="EMBL" id="AGSI01000015">
    <property type="protein sequence ID" value="EIE20412.1"/>
    <property type="molecule type" value="Genomic_DNA"/>
</dbReference>
<dbReference type="PANTHER" id="PTHR42886">
    <property type="entry name" value="RE40534P-RELATED"/>
    <property type="match status" value="1"/>
</dbReference>
<dbReference type="GO" id="GO:0042171">
    <property type="term" value="F:lysophosphatidic acid acyltransferase activity"/>
    <property type="evidence" value="ECO:0007669"/>
    <property type="project" value="TreeGrafter"/>
</dbReference>
<evidence type="ECO:0000313" key="3">
    <source>
        <dbReference type="EMBL" id="EIE20412.1"/>
    </source>
</evidence>
<dbReference type="OrthoDB" id="7457040at2759"/>
<proteinExistence type="inferred from homology"/>
<dbReference type="GO" id="GO:0055088">
    <property type="term" value="P:lipid homeostasis"/>
    <property type="evidence" value="ECO:0007669"/>
    <property type="project" value="TreeGrafter"/>
</dbReference>
<sequence length="289" mass="31707">MHTISAGAPDAPPLVLVPGYGAGAAFYFRNLAGLASHFRTHAVDLLGTGMSGRPSFPARSREEAEGFFVDALSRWREAMGVDKMVLVGHSLGGYLAASYALQHPEHVQHLVLVGPAGVVSRWSVRGQLYHLSRTLWESGATPGAVIRSLGPWGPALIQKYARNRFREGMGLSTEEVAAFEEYFYHIMAARGSGEHALRHLLAPFARAKHPLEGRLHDLKVPVSFIYGDSDWMEPAAGQRVARAVDLVERAGHYAFLDQPQEFLQKLLSQTLTAFPDWDAKRQKPDQASG</sequence>
<keyword evidence="4" id="KW-1185">Reference proteome</keyword>
<protein>
    <submittedName>
        <fullName evidence="3">Alpha/beta-hydrolase</fullName>
    </submittedName>
</protein>
<dbReference type="InterPro" id="IPR029058">
    <property type="entry name" value="AB_hydrolase_fold"/>
</dbReference>
<dbReference type="Proteomes" id="UP000007264">
    <property type="component" value="Unassembled WGS sequence"/>
</dbReference>
<dbReference type="KEGG" id="csl:COCSUDRAFT_54313"/>
<dbReference type="InterPro" id="IPR000073">
    <property type="entry name" value="AB_hydrolase_1"/>
</dbReference>
<dbReference type="PANTHER" id="PTHR42886:SF29">
    <property type="entry name" value="PUMMELIG, ISOFORM A"/>
    <property type="match status" value="1"/>
</dbReference>
<feature type="domain" description="AB hydrolase-1" evidence="2">
    <location>
        <begin position="12"/>
        <end position="257"/>
    </location>
</feature>
<name>I0YPU3_COCSC</name>
<dbReference type="GeneID" id="17038388"/>
<comment type="caution">
    <text evidence="3">The sequence shown here is derived from an EMBL/GenBank/DDBJ whole genome shotgun (WGS) entry which is preliminary data.</text>
</comment>
<dbReference type="Gene3D" id="3.40.50.1820">
    <property type="entry name" value="alpha/beta hydrolase"/>
    <property type="match status" value="1"/>
</dbReference>